<keyword evidence="7" id="KW-0013">ADP-ribosylation</keyword>
<dbReference type="FunFam" id="2.20.140.10:FF:000001">
    <property type="entry name" value="Poly [ADP-ribose] polymerase"/>
    <property type="match status" value="1"/>
</dbReference>
<evidence type="ECO:0000256" key="14">
    <source>
        <dbReference type="ARBA" id="ARBA00033987"/>
    </source>
</evidence>
<keyword evidence="6" id="KW-0677">Repeat</keyword>
<dbReference type="CDD" id="cd07997">
    <property type="entry name" value="WGR_PARP"/>
    <property type="match status" value="1"/>
</dbReference>
<keyword evidence="5" id="KW-0479">Metal-binding</keyword>
<feature type="region of interest" description="Disordered" evidence="16">
    <location>
        <begin position="336"/>
        <end position="365"/>
    </location>
</feature>
<dbReference type="Pfam" id="PF02877">
    <property type="entry name" value="PARP_reg"/>
    <property type="match status" value="1"/>
</dbReference>
<evidence type="ECO:0000259" key="17">
    <source>
        <dbReference type="PROSITE" id="PS50172"/>
    </source>
</evidence>
<dbReference type="GO" id="GO:0008270">
    <property type="term" value="F:zinc ion binding"/>
    <property type="evidence" value="ECO:0007669"/>
    <property type="project" value="UniProtKB-KW"/>
</dbReference>
<dbReference type="PANTHER" id="PTHR10459">
    <property type="entry name" value="DNA LIGASE"/>
    <property type="match status" value="1"/>
</dbReference>
<keyword evidence="2 15" id="KW-0328">Glycosyltransferase</keyword>
<dbReference type="AlphaFoldDB" id="A0A0G2I4J9"/>
<feature type="compositionally biased region" description="Basic and acidic residues" evidence="16">
    <location>
        <begin position="192"/>
        <end position="205"/>
    </location>
</feature>
<protein>
    <recommendedName>
        <fullName evidence="15">Poly [ADP-ribose] polymerase</fullName>
        <shortName evidence="15">PARP</shortName>
        <ecNumber evidence="15">2.4.2.-</ecNumber>
    </recommendedName>
</protein>
<dbReference type="OrthoDB" id="2017365at2759"/>
<dbReference type="GO" id="GO:0070212">
    <property type="term" value="P:protein poly-ADP-ribosylation"/>
    <property type="evidence" value="ECO:0007669"/>
    <property type="project" value="TreeGrafter"/>
</dbReference>
<dbReference type="SMART" id="SM00773">
    <property type="entry name" value="WGR"/>
    <property type="match status" value="1"/>
</dbReference>
<evidence type="ECO:0000256" key="15">
    <source>
        <dbReference type="RuleBase" id="RU362114"/>
    </source>
</evidence>
<keyword evidence="3 15" id="KW-0808">Transferase</keyword>
<dbReference type="GO" id="GO:0003950">
    <property type="term" value="F:NAD+ poly-ADP-ribosyltransferase activity"/>
    <property type="evidence" value="ECO:0007669"/>
    <property type="project" value="UniProtKB-UniRule"/>
</dbReference>
<dbReference type="InterPro" id="IPR036930">
    <property type="entry name" value="WGR_dom_sf"/>
</dbReference>
<dbReference type="Gene3D" id="1.20.142.10">
    <property type="entry name" value="Poly(ADP-ribose) polymerase, regulatory domain"/>
    <property type="match status" value="1"/>
</dbReference>
<dbReference type="SUPFAM" id="SSF142921">
    <property type="entry name" value="WGR domain-like"/>
    <property type="match status" value="1"/>
</dbReference>
<keyword evidence="12" id="KW-0539">Nucleus</keyword>
<dbReference type="EC" id="2.4.2.-" evidence="15"/>
<evidence type="ECO:0000256" key="2">
    <source>
        <dbReference type="ARBA" id="ARBA00022676"/>
    </source>
</evidence>
<feature type="compositionally biased region" description="Basic and acidic residues" evidence="16">
    <location>
        <begin position="354"/>
        <end position="363"/>
    </location>
</feature>
<evidence type="ECO:0000259" key="19">
    <source>
        <dbReference type="PROSITE" id="PS51060"/>
    </source>
</evidence>
<dbReference type="InterPro" id="IPR036420">
    <property type="entry name" value="BRCT_dom_sf"/>
</dbReference>
<evidence type="ECO:0000256" key="3">
    <source>
        <dbReference type="ARBA" id="ARBA00022679"/>
    </source>
</evidence>
<reference evidence="22" key="1">
    <citation type="journal article" date="2015" name="PLoS Genet.">
        <title>The dynamic genome and transcriptome of the human fungal pathogen Blastomyces and close relative Emmonsia.</title>
        <authorList>
            <person name="Munoz J.F."/>
            <person name="Gauthier G.M."/>
            <person name="Desjardins C.A."/>
            <person name="Gallo J.E."/>
            <person name="Holder J."/>
            <person name="Sullivan T.D."/>
            <person name="Marty A.J."/>
            <person name="Carmen J.C."/>
            <person name="Chen Z."/>
            <person name="Ding L."/>
            <person name="Gujja S."/>
            <person name="Magrini V."/>
            <person name="Misas E."/>
            <person name="Mitreva M."/>
            <person name="Priest M."/>
            <person name="Saif S."/>
            <person name="Whiston E.A."/>
            <person name="Young S."/>
            <person name="Zeng Q."/>
            <person name="Goldman W.E."/>
            <person name="Mardis E.R."/>
            <person name="Taylor J.W."/>
            <person name="McEwen J.G."/>
            <person name="Clay O.K."/>
            <person name="Klein B.S."/>
            <person name="Cuomo C.A."/>
        </authorList>
    </citation>
    <scope>NUCLEOTIDE SEQUENCE [LARGE SCALE GENOMIC DNA]</scope>
    <source>
        <strain evidence="22">UAMH 3008</strain>
    </source>
</reference>
<feature type="domain" description="PARP catalytic" evidence="18">
    <location>
        <begin position="501"/>
        <end position="736"/>
    </location>
</feature>
<dbReference type="InterPro" id="IPR008893">
    <property type="entry name" value="WGR_domain"/>
</dbReference>
<name>A0A0G2I4J9_9EURO</name>
<comment type="catalytic activity">
    <reaction evidence="14">
        <text>NAD(+) + (ADP-D-ribosyl)n-acceptor = nicotinamide + (ADP-D-ribosyl)n+1-acceptor + H(+).</text>
        <dbReference type="EC" id="2.4.2.30"/>
    </reaction>
</comment>
<keyword evidence="10 15" id="KW-0520">NAD</keyword>
<gene>
    <name evidence="21" type="ORF">EMCG_08797</name>
</gene>
<dbReference type="Proteomes" id="UP000034164">
    <property type="component" value="Unassembled WGS sequence"/>
</dbReference>
<evidence type="ECO:0000259" key="18">
    <source>
        <dbReference type="PROSITE" id="PS51059"/>
    </source>
</evidence>
<evidence type="ECO:0000256" key="11">
    <source>
        <dbReference type="ARBA" id="ARBA00023125"/>
    </source>
</evidence>
<evidence type="ECO:0000256" key="1">
    <source>
        <dbReference type="ARBA" id="ARBA00004123"/>
    </source>
</evidence>
<dbReference type="Pfam" id="PF00533">
    <property type="entry name" value="BRCT"/>
    <property type="match status" value="1"/>
</dbReference>
<keyword evidence="4" id="KW-0548">Nucleotidyltransferase</keyword>
<sequence>MASTFKNHIIALSGTFPMHKQAVLIDKIESGGGTYSPKLVDTCTHLVTTQKDVDDNKPKFEIAERLSYATFETLHKANDTSGKQAASIKGIKIVSWNWLLDSAADGKPASETSYLLTATTAPIPATNGRPVRSSRTKQQPNGTNASVSVDDNKDDQPAKDTKPSKGKKQTANSKTKRPMAADDDEDATTSKSQDKPPVKKQKDAQKASSPTIKVPVDENSPYGCKLMPHLASHEVFIEKNGLIYDAALNQTNASHNNNKFYLIQLLVDKTSGKYTTWTRWGRVGENGQKAASSGLTLDEAKDVFDKKFKAKTGLSWSNRLGAPKAGKYTFIERNYEDDSDDEDESEKKGNKKVKKEDKEEVKAPECTLSRPVQELVGLIFNQQYMLSTMASMSYDAKKLPLGKLSKRTLMSGFQVLKDLSEMVANPSIAMQKYNRPFGTAAELLSNQYFTLIPHVFGRSRPPIIGSLDLIKREVELLETLTDMEIANEIMKDAKASETGLHPLDVQFSGLGLEEMTPLSSATTEYKELEDYLVKSHGQTHHISYKLKHIFRVERLGERERFEASPFANLPNSNRRLLWHGSRSTNYGGILSQGLRIAPPEAPVTGYMFGKGVYFADISSKSANYCCPYTSGNIGVLMLCDVELGNPMLELVDSDYNAGENAKKQGCLSTLGKGQTVPQGWKDASCVNEDLKGALIPDVSAPPTKQDDTDAWLQYNEYIVYDVAQIRVKYLLYVHMS</sequence>
<keyword evidence="8" id="KW-0863">Zinc-finger</keyword>
<dbReference type="FunFam" id="1.20.142.10:FF:000002">
    <property type="entry name" value="Poly [ADP-ribose] polymerase"/>
    <property type="match status" value="1"/>
</dbReference>
<evidence type="ECO:0000259" key="20">
    <source>
        <dbReference type="PROSITE" id="PS51977"/>
    </source>
</evidence>
<proteinExistence type="inferred from homology"/>
<evidence type="ECO:0000256" key="5">
    <source>
        <dbReference type="ARBA" id="ARBA00022723"/>
    </source>
</evidence>
<comment type="subcellular location">
    <subcellularLocation>
        <location evidence="1">Nucleus</location>
    </subcellularLocation>
</comment>
<evidence type="ECO:0000256" key="12">
    <source>
        <dbReference type="ARBA" id="ARBA00023242"/>
    </source>
</evidence>
<dbReference type="VEuPathDB" id="FungiDB:EMCG_08797"/>
<evidence type="ECO:0000256" key="10">
    <source>
        <dbReference type="ARBA" id="ARBA00023027"/>
    </source>
</evidence>
<organism evidence="21 22">
    <name type="scientific">[Emmonsia] crescens</name>
    <dbReference type="NCBI Taxonomy" id="73230"/>
    <lineage>
        <taxon>Eukaryota</taxon>
        <taxon>Fungi</taxon>
        <taxon>Dikarya</taxon>
        <taxon>Ascomycota</taxon>
        <taxon>Pezizomycotina</taxon>
        <taxon>Eurotiomycetes</taxon>
        <taxon>Eurotiomycetidae</taxon>
        <taxon>Onygenales</taxon>
        <taxon>Ajellomycetaceae</taxon>
        <taxon>Emergomyces</taxon>
    </lineage>
</organism>
<evidence type="ECO:0000256" key="16">
    <source>
        <dbReference type="SAM" id="MobiDB-lite"/>
    </source>
</evidence>
<accession>A0A0G2I4J9</accession>
<feature type="domain" description="BRCT" evidence="17">
    <location>
        <begin position="1"/>
        <end position="116"/>
    </location>
</feature>
<keyword evidence="11" id="KW-0238">DNA-binding</keyword>
<dbReference type="Pfam" id="PF05406">
    <property type="entry name" value="WGR"/>
    <property type="match status" value="1"/>
</dbReference>
<dbReference type="Gene3D" id="3.40.50.10190">
    <property type="entry name" value="BRCT domain"/>
    <property type="match status" value="1"/>
</dbReference>
<dbReference type="InterPro" id="IPR036616">
    <property type="entry name" value="Poly(ADP-ribose)pol_reg_dom_sf"/>
</dbReference>
<dbReference type="GO" id="GO:1990404">
    <property type="term" value="F:NAD+-protein mono-ADP-ribosyltransferase activity"/>
    <property type="evidence" value="ECO:0007669"/>
    <property type="project" value="TreeGrafter"/>
</dbReference>
<dbReference type="InterPro" id="IPR001357">
    <property type="entry name" value="BRCT_dom"/>
</dbReference>
<dbReference type="GO" id="GO:0003677">
    <property type="term" value="F:DNA binding"/>
    <property type="evidence" value="ECO:0007669"/>
    <property type="project" value="UniProtKB-KW"/>
</dbReference>
<evidence type="ECO:0000256" key="7">
    <source>
        <dbReference type="ARBA" id="ARBA00022765"/>
    </source>
</evidence>
<dbReference type="PROSITE" id="PS51059">
    <property type="entry name" value="PARP_CATALYTIC"/>
    <property type="match status" value="1"/>
</dbReference>
<dbReference type="Gene3D" id="3.90.228.10">
    <property type="match status" value="1"/>
</dbReference>
<dbReference type="CDD" id="cd00027">
    <property type="entry name" value="BRCT"/>
    <property type="match status" value="1"/>
</dbReference>
<dbReference type="InterPro" id="IPR012317">
    <property type="entry name" value="Poly(ADP-ribose)pol_cat_dom"/>
</dbReference>
<feature type="compositionally biased region" description="Basic and acidic residues" evidence="16">
    <location>
        <begin position="150"/>
        <end position="163"/>
    </location>
</feature>
<evidence type="ECO:0000313" key="22">
    <source>
        <dbReference type="Proteomes" id="UP000034164"/>
    </source>
</evidence>
<keyword evidence="9" id="KW-0862">Zinc</keyword>
<dbReference type="InterPro" id="IPR050800">
    <property type="entry name" value="ARTD/PARP"/>
</dbReference>
<feature type="domain" description="PARP alpha-helical" evidence="19">
    <location>
        <begin position="365"/>
        <end position="491"/>
    </location>
</feature>
<comment type="similarity">
    <text evidence="13">Belongs to the ARTD/PARP family.</text>
</comment>
<dbReference type="GO" id="GO:0006302">
    <property type="term" value="P:double-strand break repair"/>
    <property type="evidence" value="ECO:0007669"/>
    <property type="project" value="TreeGrafter"/>
</dbReference>
<dbReference type="PROSITE" id="PS51977">
    <property type="entry name" value="WGR"/>
    <property type="match status" value="1"/>
</dbReference>
<evidence type="ECO:0000313" key="21">
    <source>
        <dbReference type="EMBL" id="KKZ65368.1"/>
    </source>
</evidence>
<dbReference type="GO" id="GO:0016779">
    <property type="term" value="F:nucleotidyltransferase activity"/>
    <property type="evidence" value="ECO:0007669"/>
    <property type="project" value="UniProtKB-KW"/>
</dbReference>
<dbReference type="GO" id="GO:0005730">
    <property type="term" value="C:nucleolus"/>
    <property type="evidence" value="ECO:0007669"/>
    <property type="project" value="TreeGrafter"/>
</dbReference>
<feature type="domain" description="WGR" evidence="20">
    <location>
        <begin position="232"/>
        <end position="328"/>
    </location>
</feature>
<dbReference type="Gene3D" id="2.20.140.10">
    <property type="entry name" value="WGR domain"/>
    <property type="match status" value="1"/>
</dbReference>
<dbReference type="InterPro" id="IPR004102">
    <property type="entry name" value="Poly(ADP-ribose)pol_reg_dom"/>
</dbReference>
<dbReference type="CDD" id="cd01437">
    <property type="entry name" value="parp_like"/>
    <property type="match status" value="1"/>
</dbReference>
<dbReference type="EMBL" id="LCZI01000662">
    <property type="protein sequence ID" value="KKZ65368.1"/>
    <property type="molecule type" value="Genomic_DNA"/>
</dbReference>
<evidence type="ECO:0000256" key="9">
    <source>
        <dbReference type="ARBA" id="ARBA00022833"/>
    </source>
</evidence>
<dbReference type="SUPFAM" id="SSF52113">
    <property type="entry name" value="BRCT domain"/>
    <property type="match status" value="1"/>
</dbReference>
<dbReference type="SMART" id="SM00292">
    <property type="entry name" value="BRCT"/>
    <property type="match status" value="1"/>
</dbReference>
<feature type="compositionally biased region" description="Polar residues" evidence="16">
    <location>
        <begin position="136"/>
        <end position="149"/>
    </location>
</feature>
<dbReference type="PROSITE" id="PS51060">
    <property type="entry name" value="PARP_ALPHA_HD"/>
    <property type="match status" value="1"/>
</dbReference>
<evidence type="ECO:0000256" key="6">
    <source>
        <dbReference type="ARBA" id="ARBA00022737"/>
    </source>
</evidence>
<dbReference type="PROSITE" id="PS50172">
    <property type="entry name" value="BRCT"/>
    <property type="match status" value="1"/>
</dbReference>
<dbReference type="FunFam" id="3.90.228.10:FF:000002">
    <property type="entry name" value="Poly [ADP-ribose] polymerase"/>
    <property type="match status" value="1"/>
</dbReference>
<dbReference type="PANTHER" id="PTHR10459:SF60">
    <property type="entry name" value="POLY [ADP-RIBOSE] POLYMERASE 2"/>
    <property type="match status" value="1"/>
</dbReference>
<dbReference type="Pfam" id="PF00644">
    <property type="entry name" value="PARP"/>
    <property type="match status" value="1"/>
</dbReference>
<dbReference type="SUPFAM" id="SSF56399">
    <property type="entry name" value="ADP-ribosylation"/>
    <property type="match status" value="1"/>
</dbReference>
<feature type="region of interest" description="Disordered" evidence="16">
    <location>
        <begin position="121"/>
        <end position="217"/>
    </location>
</feature>
<dbReference type="SUPFAM" id="SSF47587">
    <property type="entry name" value="Domain of poly(ADP-ribose) polymerase"/>
    <property type="match status" value="1"/>
</dbReference>
<comment type="caution">
    <text evidence="21">The sequence shown here is derived from an EMBL/GenBank/DDBJ whole genome shotgun (WGS) entry which is preliminary data.</text>
</comment>
<evidence type="ECO:0000256" key="13">
    <source>
        <dbReference type="ARBA" id="ARBA00024347"/>
    </source>
</evidence>
<evidence type="ECO:0000256" key="8">
    <source>
        <dbReference type="ARBA" id="ARBA00022771"/>
    </source>
</evidence>
<evidence type="ECO:0000256" key="4">
    <source>
        <dbReference type="ARBA" id="ARBA00022695"/>
    </source>
</evidence>